<evidence type="ECO:0000313" key="5">
    <source>
        <dbReference type="Proteomes" id="UP000245938"/>
    </source>
</evidence>
<accession>A0A2U3AIP2</accession>
<comment type="caution">
    <text evidence="4">The sequence shown here is derived from an EMBL/GenBank/DDBJ whole genome shotgun (WGS) entry which is preliminary data.</text>
</comment>
<protein>
    <submittedName>
        <fullName evidence="4">Damage-inducible protein DinB</fullName>
    </submittedName>
</protein>
<dbReference type="EMBL" id="QFVR01000022">
    <property type="protein sequence ID" value="PWI24377.1"/>
    <property type="molecule type" value="Genomic_DNA"/>
</dbReference>
<dbReference type="InterPro" id="IPR007837">
    <property type="entry name" value="DinB"/>
</dbReference>
<gene>
    <name evidence="4" type="ORF">DEX24_13655</name>
</gene>
<feature type="binding site" evidence="3">
    <location>
        <position position="125"/>
    </location>
    <ligand>
        <name>a divalent metal cation</name>
        <dbReference type="ChEBI" id="CHEBI:60240"/>
    </ligand>
</feature>
<comment type="similarity">
    <text evidence="1">Belongs to the DinB family.</text>
</comment>
<feature type="binding site" evidence="3">
    <location>
        <position position="48"/>
    </location>
    <ligand>
        <name>a divalent metal cation</name>
        <dbReference type="ChEBI" id="CHEBI:60240"/>
    </ligand>
</feature>
<dbReference type="Gene3D" id="1.20.120.450">
    <property type="entry name" value="dinb family like domain"/>
    <property type="match status" value="1"/>
</dbReference>
<proteinExistence type="inferred from homology"/>
<feature type="binding site" evidence="3">
    <location>
        <position position="129"/>
    </location>
    <ligand>
        <name>a divalent metal cation</name>
        <dbReference type="ChEBI" id="CHEBI:60240"/>
    </ligand>
</feature>
<dbReference type="Pfam" id="PF05163">
    <property type="entry name" value="DinB"/>
    <property type="match status" value="1"/>
</dbReference>
<keyword evidence="2 3" id="KW-0479">Metal-binding</keyword>
<dbReference type="OrthoDB" id="119432at2"/>
<organism evidence="4 5">
    <name type="scientific">Kurthia sibirica</name>
    <dbReference type="NCBI Taxonomy" id="202750"/>
    <lineage>
        <taxon>Bacteria</taxon>
        <taxon>Bacillati</taxon>
        <taxon>Bacillota</taxon>
        <taxon>Bacilli</taxon>
        <taxon>Bacillales</taxon>
        <taxon>Caryophanaceae</taxon>
        <taxon>Kurthia</taxon>
    </lineage>
</organism>
<evidence type="ECO:0000256" key="2">
    <source>
        <dbReference type="ARBA" id="ARBA00022723"/>
    </source>
</evidence>
<dbReference type="SUPFAM" id="SSF109854">
    <property type="entry name" value="DinB/YfiT-like putative metalloenzymes"/>
    <property type="match status" value="1"/>
</dbReference>
<dbReference type="RefSeq" id="WP_109306971.1">
    <property type="nucleotide sequence ID" value="NZ_BJUF01000015.1"/>
</dbReference>
<reference evidence="4 5" key="1">
    <citation type="submission" date="2018-05" db="EMBL/GenBank/DDBJ databases">
        <title>Kurthia sibirica genome sequence.</title>
        <authorList>
            <person name="Maclea K.S."/>
            <person name="Goen A.E."/>
        </authorList>
    </citation>
    <scope>NUCLEOTIDE SEQUENCE [LARGE SCALE GENOMIC DNA]</scope>
    <source>
        <strain evidence="4 5">ATCC 49154</strain>
    </source>
</reference>
<sequence length="156" mass="16996">MYRKIEDFQQDWAVSSKGTLKAIQALKDDKLDQAIVEGHNTLGWLAKHLIGSMSSFGGLVGFNIPAPTKETAPKTVDQLVAMYEASAAAVAEQAKTLTDEDMTRNVQSFKGEASIGNILRGMIDHQTHHRGQMTVLIRQAGLDVPSVMGPTKEMSQ</sequence>
<dbReference type="Proteomes" id="UP000245938">
    <property type="component" value="Unassembled WGS sequence"/>
</dbReference>
<dbReference type="InterPro" id="IPR034660">
    <property type="entry name" value="DinB/YfiT-like"/>
</dbReference>
<evidence type="ECO:0000256" key="1">
    <source>
        <dbReference type="ARBA" id="ARBA00008635"/>
    </source>
</evidence>
<keyword evidence="5" id="KW-1185">Reference proteome</keyword>
<dbReference type="GO" id="GO:0046872">
    <property type="term" value="F:metal ion binding"/>
    <property type="evidence" value="ECO:0007669"/>
    <property type="project" value="UniProtKB-KW"/>
</dbReference>
<dbReference type="AlphaFoldDB" id="A0A2U3AIP2"/>
<evidence type="ECO:0000256" key="3">
    <source>
        <dbReference type="PIRSR" id="PIRSR607837-1"/>
    </source>
</evidence>
<name>A0A2U3AIP2_9BACL</name>
<evidence type="ECO:0000313" key="4">
    <source>
        <dbReference type="EMBL" id="PWI24377.1"/>
    </source>
</evidence>